<proteinExistence type="predicted"/>
<dbReference type="AlphaFoldDB" id="A0A0E9RPH7"/>
<reference evidence="1" key="1">
    <citation type="submission" date="2014-11" db="EMBL/GenBank/DDBJ databases">
        <authorList>
            <person name="Amaro Gonzalez C."/>
        </authorList>
    </citation>
    <scope>NUCLEOTIDE SEQUENCE</scope>
</reference>
<organism evidence="1">
    <name type="scientific">Anguilla anguilla</name>
    <name type="common">European freshwater eel</name>
    <name type="synonym">Muraena anguilla</name>
    <dbReference type="NCBI Taxonomy" id="7936"/>
    <lineage>
        <taxon>Eukaryota</taxon>
        <taxon>Metazoa</taxon>
        <taxon>Chordata</taxon>
        <taxon>Craniata</taxon>
        <taxon>Vertebrata</taxon>
        <taxon>Euteleostomi</taxon>
        <taxon>Actinopterygii</taxon>
        <taxon>Neopterygii</taxon>
        <taxon>Teleostei</taxon>
        <taxon>Anguilliformes</taxon>
        <taxon>Anguillidae</taxon>
        <taxon>Anguilla</taxon>
    </lineage>
</organism>
<sequence length="48" mass="5273">MPRVGKGKPWAWGRKGNTAYQYSLTCNEAQLHASTAPVIQTPCILNTI</sequence>
<reference evidence="1" key="2">
    <citation type="journal article" date="2015" name="Fish Shellfish Immunol.">
        <title>Early steps in the European eel (Anguilla anguilla)-Vibrio vulnificus interaction in the gills: Role of the RtxA13 toxin.</title>
        <authorList>
            <person name="Callol A."/>
            <person name="Pajuelo D."/>
            <person name="Ebbesson L."/>
            <person name="Teles M."/>
            <person name="MacKenzie S."/>
            <person name="Amaro C."/>
        </authorList>
    </citation>
    <scope>NUCLEOTIDE SEQUENCE</scope>
</reference>
<dbReference type="EMBL" id="GBXM01078329">
    <property type="protein sequence ID" value="JAH30248.1"/>
    <property type="molecule type" value="Transcribed_RNA"/>
</dbReference>
<protein>
    <submittedName>
        <fullName evidence="1">Uncharacterized protein</fullName>
    </submittedName>
</protein>
<evidence type="ECO:0000313" key="1">
    <source>
        <dbReference type="EMBL" id="JAH30248.1"/>
    </source>
</evidence>
<accession>A0A0E9RPH7</accession>
<name>A0A0E9RPH7_ANGAN</name>